<dbReference type="PANTHER" id="PTHR43690">
    <property type="entry name" value="NARDILYSIN"/>
    <property type="match status" value="1"/>
</dbReference>
<dbReference type="Gene3D" id="3.30.830.10">
    <property type="entry name" value="Metalloenzyme, LuxS/M16 peptidase-like"/>
    <property type="match status" value="3"/>
</dbReference>
<dbReference type="GO" id="GO:0004222">
    <property type="term" value="F:metalloendopeptidase activity"/>
    <property type="evidence" value="ECO:0007669"/>
    <property type="project" value="UniProtKB-EC"/>
</dbReference>
<dbReference type="GO" id="GO:0046872">
    <property type="term" value="F:metal ion binding"/>
    <property type="evidence" value="ECO:0007669"/>
    <property type="project" value="UniProtKB-KW"/>
</dbReference>
<accession>A0A376TSZ6</accession>
<dbReference type="Pfam" id="PF22456">
    <property type="entry name" value="PqqF-like_C_4"/>
    <property type="match status" value="1"/>
</dbReference>
<feature type="domain" description="Peptidase M16 middle/third" evidence="2">
    <location>
        <begin position="32"/>
        <end position="307"/>
    </location>
</feature>
<keyword evidence="4" id="KW-0378">Hydrolase</keyword>
<dbReference type="PANTHER" id="PTHR43690:SF18">
    <property type="entry name" value="INSULIN-DEGRADING ENZYME-RELATED"/>
    <property type="match status" value="1"/>
</dbReference>
<protein>
    <submittedName>
        <fullName evidence="4">Protease III</fullName>
        <ecNumber evidence="4">3.4.24.55</ecNumber>
    </submittedName>
</protein>
<feature type="domain" description="Coenzyme PQQ synthesis protein F-like C-terminal lobe" evidence="3">
    <location>
        <begin position="410"/>
        <end position="508"/>
    </location>
</feature>
<keyword evidence="1" id="KW-0479">Metal-binding</keyword>
<sequence length="570" mass="64635">MAAIFSYLNLLREKGIDKQYFDELANVLDIDFRYPSITRDMDYVEWLADTMIRVPVEHTLDAVNIADRYDAKAVKERLAMMTPQNARIWYISPKEPHNKTAYFVDAPYQVDKISAQTFADWQKKAADIALSLPELNPYIPDDFSLIKSEKKYDHPELIVDESNLRVVYAPSRYFASEPKADVSLILRNPKAMDSARNQVMFALNDYLAGLALDQLSNQASVGGISFSTNANNGLMVNANGYTQRLPQLFQALLEGYFSYTATEDQLEQAKSWYNQMMDSAEKGKAFEQAIMPAQMLSQVPYFSRDERRKILPSITLKEVLAYRDALKSGARPEFMVIGNMTEAQATTLARDVQKQLGADGSEWCRNKDVVVDKKQSVIFEKAGNSTDSALAAVFVPTGYDEYTSSAYSSLLGQIVQPWFYNQLRTEEQLGYAVFAFPMSVGRQWGMGFLLQSNDKQPSFLWERYKAFFPTAEAKLRAMKPDEFAQIQQAVITQMLQAPQTLGEEASKLSKDFDRGNMRFDSRDKIVAQIKLLTPQKTGRFLPSGGSRAARHGYPVADFRQPEWESRICTP</sequence>
<dbReference type="Pfam" id="PF16187">
    <property type="entry name" value="Peptidase_M16_M"/>
    <property type="match status" value="1"/>
</dbReference>
<dbReference type="Proteomes" id="UP000254405">
    <property type="component" value="Unassembled WGS sequence"/>
</dbReference>
<evidence type="ECO:0000313" key="5">
    <source>
        <dbReference type="Proteomes" id="UP000254405"/>
    </source>
</evidence>
<dbReference type="EMBL" id="UGCO01000001">
    <property type="protein sequence ID" value="STI80305.1"/>
    <property type="molecule type" value="Genomic_DNA"/>
</dbReference>
<dbReference type="InterPro" id="IPR050626">
    <property type="entry name" value="Peptidase_M16"/>
</dbReference>
<evidence type="ECO:0000259" key="2">
    <source>
        <dbReference type="Pfam" id="PF16187"/>
    </source>
</evidence>
<reference evidence="4 5" key="1">
    <citation type="submission" date="2018-06" db="EMBL/GenBank/DDBJ databases">
        <authorList>
            <consortium name="Pathogen Informatics"/>
            <person name="Doyle S."/>
        </authorList>
    </citation>
    <scope>NUCLEOTIDE SEQUENCE [LARGE SCALE GENOMIC DNA]</scope>
    <source>
        <strain evidence="4 5">NCTC8985</strain>
    </source>
</reference>
<gene>
    <name evidence="4" type="primary">ptrA_5</name>
    <name evidence="4" type="ORF">NCTC8985_05725</name>
</gene>
<dbReference type="InterPro" id="IPR054734">
    <property type="entry name" value="PqqF-like_C_4"/>
</dbReference>
<dbReference type="NCBIfam" id="NF011681">
    <property type="entry name" value="PRK15101.1"/>
    <property type="match status" value="1"/>
</dbReference>
<keyword evidence="4" id="KW-0645">Protease</keyword>
<evidence type="ECO:0000259" key="3">
    <source>
        <dbReference type="Pfam" id="PF22456"/>
    </source>
</evidence>
<dbReference type="InterPro" id="IPR011249">
    <property type="entry name" value="Metalloenz_LuxS/M16"/>
</dbReference>
<organism evidence="4 5">
    <name type="scientific">Escherichia coli</name>
    <dbReference type="NCBI Taxonomy" id="562"/>
    <lineage>
        <taxon>Bacteria</taxon>
        <taxon>Pseudomonadati</taxon>
        <taxon>Pseudomonadota</taxon>
        <taxon>Gammaproteobacteria</taxon>
        <taxon>Enterobacterales</taxon>
        <taxon>Enterobacteriaceae</taxon>
        <taxon>Escherichia</taxon>
    </lineage>
</organism>
<dbReference type="AlphaFoldDB" id="A0A376TSZ6"/>
<dbReference type="EC" id="3.4.24.55" evidence="4"/>
<name>A0A376TSZ6_ECOLX</name>
<evidence type="ECO:0000313" key="4">
    <source>
        <dbReference type="EMBL" id="STI80305.1"/>
    </source>
</evidence>
<evidence type="ECO:0000256" key="1">
    <source>
        <dbReference type="ARBA" id="ARBA00022723"/>
    </source>
</evidence>
<dbReference type="SUPFAM" id="SSF63411">
    <property type="entry name" value="LuxS/MPP-like metallohydrolase"/>
    <property type="match status" value="3"/>
</dbReference>
<proteinExistence type="predicted"/>
<dbReference type="InterPro" id="IPR032632">
    <property type="entry name" value="Peptidase_M16_M"/>
</dbReference>
<dbReference type="GO" id="GO:0006508">
    <property type="term" value="P:proteolysis"/>
    <property type="evidence" value="ECO:0007669"/>
    <property type="project" value="UniProtKB-KW"/>
</dbReference>